<dbReference type="InterPro" id="IPR010730">
    <property type="entry name" value="HET"/>
</dbReference>
<organism evidence="3 4">
    <name type="scientific">Ophiobolus disseminans</name>
    <dbReference type="NCBI Taxonomy" id="1469910"/>
    <lineage>
        <taxon>Eukaryota</taxon>
        <taxon>Fungi</taxon>
        <taxon>Dikarya</taxon>
        <taxon>Ascomycota</taxon>
        <taxon>Pezizomycotina</taxon>
        <taxon>Dothideomycetes</taxon>
        <taxon>Pleosporomycetidae</taxon>
        <taxon>Pleosporales</taxon>
        <taxon>Pleosporineae</taxon>
        <taxon>Phaeosphaeriaceae</taxon>
        <taxon>Ophiobolus</taxon>
    </lineage>
</organism>
<proteinExistence type="predicted"/>
<keyword evidence="4" id="KW-1185">Reference proteome</keyword>
<protein>
    <recommendedName>
        <fullName evidence="2">Heterokaryon incompatibility domain-containing protein</fullName>
    </recommendedName>
</protein>
<reference evidence="3" key="1">
    <citation type="journal article" date="2020" name="Stud. Mycol.">
        <title>101 Dothideomycetes genomes: a test case for predicting lifestyles and emergence of pathogens.</title>
        <authorList>
            <person name="Haridas S."/>
            <person name="Albert R."/>
            <person name="Binder M."/>
            <person name="Bloem J."/>
            <person name="Labutti K."/>
            <person name="Salamov A."/>
            <person name="Andreopoulos B."/>
            <person name="Baker S."/>
            <person name="Barry K."/>
            <person name="Bills G."/>
            <person name="Bluhm B."/>
            <person name="Cannon C."/>
            <person name="Castanera R."/>
            <person name="Culley D."/>
            <person name="Daum C."/>
            <person name="Ezra D."/>
            <person name="Gonzalez J."/>
            <person name="Henrissat B."/>
            <person name="Kuo A."/>
            <person name="Liang C."/>
            <person name="Lipzen A."/>
            <person name="Lutzoni F."/>
            <person name="Magnuson J."/>
            <person name="Mondo S."/>
            <person name="Nolan M."/>
            <person name="Ohm R."/>
            <person name="Pangilinan J."/>
            <person name="Park H.-J."/>
            <person name="Ramirez L."/>
            <person name="Alfaro M."/>
            <person name="Sun H."/>
            <person name="Tritt A."/>
            <person name="Yoshinaga Y."/>
            <person name="Zwiers L.-H."/>
            <person name="Turgeon B."/>
            <person name="Goodwin S."/>
            <person name="Spatafora J."/>
            <person name="Crous P."/>
            <person name="Grigoriev I."/>
        </authorList>
    </citation>
    <scope>NUCLEOTIDE SEQUENCE</scope>
    <source>
        <strain evidence="3">CBS 113818</strain>
    </source>
</reference>
<feature type="region of interest" description="Disordered" evidence="1">
    <location>
        <begin position="650"/>
        <end position="681"/>
    </location>
</feature>
<dbReference type="Proteomes" id="UP000799424">
    <property type="component" value="Unassembled WGS sequence"/>
</dbReference>
<evidence type="ECO:0000313" key="4">
    <source>
        <dbReference type="Proteomes" id="UP000799424"/>
    </source>
</evidence>
<evidence type="ECO:0000313" key="3">
    <source>
        <dbReference type="EMBL" id="KAF2822682.1"/>
    </source>
</evidence>
<dbReference type="PANTHER" id="PTHR24148">
    <property type="entry name" value="ANKYRIN REPEAT DOMAIN-CONTAINING PROTEIN 39 HOMOLOG-RELATED"/>
    <property type="match status" value="1"/>
</dbReference>
<evidence type="ECO:0000256" key="1">
    <source>
        <dbReference type="SAM" id="MobiDB-lite"/>
    </source>
</evidence>
<sequence>MFCKAREVFALTGRSNYEYEPLPSESCIRLLNIEPAPATAMIRCSLRIVNLDDDPSYTALSYSWKKDYALDAMLDQLGHGLKYWMLYYKYKWRAISLLKDQVHPQDVISQKQWSKKAQRFSEGIKAMADEPDSKKMVIHCNGKPMRIHPNLFDALSRLRNGTPGDYWVDALCINQQDIDERNTQVQMMGKIYSLAKLVVVWLGVLPPFIHTGTARVIQLAKPHTDGTDPVDPTSLEAISRVVHETERTELLIALAYLLSRRWFRRLWIIQECCLARDTLFMLGDHEFGASTLTTTISYMTAFINGPLKSILQSIGQVVPLWENLMQNVPLLLGSNEAFRGGERWSLGTWILMVKGRKATDLRDAVFAGLSLVVPGDLRINRQLQLERTRLDSESSTASSPQLWESLHADYSTEISHVLLNFAACILTKYNWKSLFLTVLLWRAPPEYFKVAGLPLHKYPSWVPDPSAWTSESLQPSFMLKNKDCPLPLSHNMDDGPKISSDGSTLFLTGAEFDTVSSCSPVMALKIASYEFLLHLIQWIAHVVPTMYQPSGCKGMEALARILMSPHQETQQEAQQAEDEALLTGLSHLIHVSVHKILTKSNKKQSSSPMTPNDACPTDEEKTELKKAFENAKKQHPYVPWPTEISIAQSQMPEDQPSNGTDDINSQSTPNNPGGESSDPSDYKASAFLAQLMLSATPGIFFLSVFTTKKGYMGIGPTWLQEGHHIFLIRGGKAPYIFTHIDDVLRRRAGEMRNQLSTKVWRPWDKRTKALRAELEAVESRIGTKHGWQLVGEAYIEGVMRGEVGDEMRERVERISIL</sequence>
<dbReference type="PANTHER" id="PTHR24148:SF64">
    <property type="entry name" value="HETEROKARYON INCOMPATIBILITY DOMAIN-CONTAINING PROTEIN"/>
    <property type="match status" value="1"/>
</dbReference>
<gene>
    <name evidence="3" type="ORF">CC86DRAFT_458461</name>
</gene>
<feature type="compositionally biased region" description="Polar residues" evidence="1">
    <location>
        <begin position="650"/>
        <end position="679"/>
    </location>
</feature>
<dbReference type="Pfam" id="PF06985">
    <property type="entry name" value="HET"/>
    <property type="match status" value="1"/>
</dbReference>
<feature type="domain" description="Heterokaryon incompatibility" evidence="2">
    <location>
        <begin position="130"/>
        <end position="271"/>
    </location>
</feature>
<dbReference type="EMBL" id="MU006234">
    <property type="protein sequence ID" value="KAF2822682.1"/>
    <property type="molecule type" value="Genomic_DNA"/>
</dbReference>
<dbReference type="OrthoDB" id="3800302at2759"/>
<evidence type="ECO:0000259" key="2">
    <source>
        <dbReference type="Pfam" id="PF06985"/>
    </source>
</evidence>
<feature type="region of interest" description="Disordered" evidence="1">
    <location>
        <begin position="599"/>
        <end position="621"/>
    </location>
</feature>
<dbReference type="InterPro" id="IPR052895">
    <property type="entry name" value="HetReg/Transcr_Mod"/>
</dbReference>
<name>A0A6A6ZNM5_9PLEO</name>
<dbReference type="AlphaFoldDB" id="A0A6A6ZNM5"/>
<accession>A0A6A6ZNM5</accession>